<dbReference type="Proteomes" id="UP000276437">
    <property type="component" value="Chromosome"/>
</dbReference>
<accession>A0A348AMG4</accession>
<reference evidence="1 2" key="1">
    <citation type="journal article" date="2018" name="Int. J. Syst. Evol. Microbiol.">
        <title>Methylomusa anaerophila gen. nov., sp. nov., an anaerobic methanol-utilizing bacterium isolated from a microbial fuel cell.</title>
        <authorList>
            <person name="Amano N."/>
            <person name="Yamamuro A."/>
            <person name="Miyahara M."/>
            <person name="Kouzuma A."/>
            <person name="Abe T."/>
            <person name="Watanabe K."/>
        </authorList>
    </citation>
    <scope>NUCLEOTIDE SEQUENCE [LARGE SCALE GENOMIC DNA]</scope>
    <source>
        <strain evidence="1 2">MMFC1</strain>
    </source>
</reference>
<evidence type="ECO:0000313" key="2">
    <source>
        <dbReference type="Proteomes" id="UP000276437"/>
    </source>
</evidence>
<gene>
    <name evidence="1" type="ORF">MAMMFC1_02947</name>
</gene>
<evidence type="ECO:0000313" key="1">
    <source>
        <dbReference type="EMBL" id="BBB92262.1"/>
    </source>
</evidence>
<keyword evidence="2" id="KW-1185">Reference proteome</keyword>
<dbReference type="AlphaFoldDB" id="A0A348AMG4"/>
<dbReference type="EMBL" id="AP018449">
    <property type="protein sequence ID" value="BBB92262.1"/>
    <property type="molecule type" value="Genomic_DNA"/>
</dbReference>
<dbReference type="OrthoDB" id="1684486at2"/>
<organism evidence="1 2">
    <name type="scientific">Methylomusa anaerophila</name>
    <dbReference type="NCBI Taxonomy" id="1930071"/>
    <lineage>
        <taxon>Bacteria</taxon>
        <taxon>Bacillati</taxon>
        <taxon>Bacillota</taxon>
        <taxon>Negativicutes</taxon>
        <taxon>Selenomonadales</taxon>
        <taxon>Sporomusaceae</taxon>
        <taxon>Methylomusa</taxon>
    </lineage>
</organism>
<dbReference type="KEGG" id="mana:MAMMFC1_02947"/>
<sequence length="133" mass="15173">MRITFEKQRNGALIYLYFREFDGIIVDTLTNIVGKLLLDANNHWIGVQACNTTIEGGIIRLPQMKHPYIVQEKESFSQNERELIALFDTSVQIAKMNAILCNVDFNNVNGLQGIEIIADNFDARMDIANRLIK</sequence>
<protein>
    <submittedName>
        <fullName evidence="1">Uncharacterized protein</fullName>
    </submittedName>
</protein>
<dbReference type="RefSeq" id="WP_126309175.1">
    <property type="nucleotide sequence ID" value="NZ_AP018449.1"/>
</dbReference>
<name>A0A348AMG4_9FIRM</name>
<proteinExistence type="predicted"/>